<evidence type="ECO:0000313" key="4">
    <source>
        <dbReference type="EMBL" id="SMX35929.1"/>
    </source>
</evidence>
<dbReference type="SUPFAM" id="SSF160935">
    <property type="entry name" value="VPA0735-like"/>
    <property type="match status" value="1"/>
</dbReference>
<organism evidence="4 5">
    <name type="scientific">Pelagimonas varians</name>
    <dbReference type="NCBI Taxonomy" id="696760"/>
    <lineage>
        <taxon>Bacteria</taxon>
        <taxon>Pseudomonadati</taxon>
        <taxon>Pseudomonadota</taxon>
        <taxon>Alphaproteobacteria</taxon>
        <taxon>Rhodobacterales</taxon>
        <taxon>Roseobacteraceae</taxon>
        <taxon>Pelagimonas</taxon>
    </lineage>
</organism>
<dbReference type="RefSeq" id="WP_170125786.1">
    <property type="nucleotide sequence ID" value="NZ_FXYH01000002.1"/>
</dbReference>
<evidence type="ECO:0000313" key="5">
    <source>
        <dbReference type="Proteomes" id="UP000220836"/>
    </source>
</evidence>
<keyword evidence="1" id="KW-0732">Signal</keyword>
<feature type="chain" id="PRO_5012082423" description="DUF1214 domain-containing protein" evidence="1">
    <location>
        <begin position="18"/>
        <end position="331"/>
    </location>
</feature>
<dbReference type="PANTHER" id="PTHR36509:SF3">
    <property type="entry name" value="SIGNAL PEPTIDE PROTEIN"/>
    <property type="match status" value="1"/>
</dbReference>
<dbReference type="Gene3D" id="2.60.120.600">
    <property type="entry name" value="Domain of unknown function DUF1214, C-terminal domain"/>
    <property type="match status" value="1"/>
</dbReference>
<evidence type="ECO:0000259" key="3">
    <source>
        <dbReference type="Pfam" id="PF06863"/>
    </source>
</evidence>
<dbReference type="AlphaFoldDB" id="A0A238JZ59"/>
<dbReference type="InterPro" id="IPR037049">
    <property type="entry name" value="DUF1214_C_sf"/>
</dbReference>
<name>A0A238JZ59_9RHOB</name>
<evidence type="ECO:0000256" key="1">
    <source>
        <dbReference type="SAM" id="SignalP"/>
    </source>
</evidence>
<sequence length="331" mass="35879">MRTLLALALCAPSLSLAESVTVDNFVRAESDYNFQANMEAFAFGTGELQHLRDPVTPDAQPTIRMNQDTLYSGLVLDLSTPVEITLPDIGGRYQSMHVISQDHYSFVEAKPGTYRLTEDEVGTRFAMVNFRTFIDVSNPEDVAATHAAQDGITVSGGGDGAFDAPDWNLDNLAVARKALSDIAVLGFSSDYAFGRKDEVRPIDHLVGAAAGWGGLPRTAASYIVDSVSENDGETPYAVTVKDVPVDAFWSMTVYNADGYLEPNELGVNSYNNVSAKPNDDGSYTLHFGACEDSRVNCIPVSPGWNYSIRFYEPGDAILDGSWTFPEVEPAS</sequence>
<feature type="signal peptide" evidence="1">
    <location>
        <begin position="1"/>
        <end position="17"/>
    </location>
</feature>
<dbReference type="PANTHER" id="PTHR36509">
    <property type="entry name" value="BLL3101 PROTEIN"/>
    <property type="match status" value="1"/>
</dbReference>
<dbReference type="Proteomes" id="UP000220836">
    <property type="component" value="Unassembled WGS sequence"/>
</dbReference>
<evidence type="ECO:0000259" key="2">
    <source>
        <dbReference type="Pfam" id="PF06742"/>
    </source>
</evidence>
<protein>
    <recommendedName>
        <fullName evidence="6">DUF1214 domain-containing protein</fullName>
    </recommendedName>
</protein>
<dbReference type="EMBL" id="FXYH01000002">
    <property type="protein sequence ID" value="SMX35929.1"/>
    <property type="molecule type" value="Genomic_DNA"/>
</dbReference>
<feature type="domain" description="DUF1254" evidence="3">
    <location>
        <begin position="47"/>
        <end position="154"/>
    </location>
</feature>
<feature type="domain" description="DUF1214" evidence="2">
    <location>
        <begin position="229"/>
        <end position="314"/>
    </location>
</feature>
<dbReference type="Gene3D" id="2.60.40.1610">
    <property type="entry name" value="Domain of unknown function DUF1254"/>
    <property type="match status" value="1"/>
</dbReference>
<dbReference type="Pfam" id="PF06863">
    <property type="entry name" value="DUF1254"/>
    <property type="match status" value="1"/>
</dbReference>
<proteinExistence type="predicted"/>
<gene>
    <name evidence="4" type="ORF">PEV8663_00640</name>
</gene>
<evidence type="ECO:0008006" key="6">
    <source>
        <dbReference type="Google" id="ProtNLM"/>
    </source>
</evidence>
<dbReference type="InterPro" id="IPR010621">
    <property type="entry name" value="DUF1214"/>
</dbReference>
<dbReference type="InterPro" id="IPR010679">
    <property type="entry name" value="DUF1254"/>
</dbReference>
<dbReference type="Pfam" id="PF06742">
    <property type="entry name" value="DUF1214"/>
    <property type="match status" value="1"/>
</dbReference>
<accession>A0A238JZ59</accession>
<reference evidence="4 5" key="1">
    <citation type="submission" date="2017-05" db="EMBL/GenBank/DDBJ databases">
        <authorList>
            <person name="Song R."/>
            <person name="Chenine A.L."/>
            <person name="Ruprecht R.M."/>
        </authorList>
    </citation>
    <scope>NUCLEOTIDE SEQUENCE [LARGE SCALE GENOMIC DNA]</scope>
    <source>
        <strain evidence="4 5">CECT 8663</strain>
    </source>
</reference>
<dbReference type="InterPro" id="IPR037050">
    <property type="entry name" value="DUF1254_sf"/>
</dbReference>
<keyword evidence="5" id="KW-1185">Reference proteome</keyword>